<dbReference type="EMBL" id="FNRD01000016">
    <property type="protein sequence ID" value="SEB04405.1"/>
    <property type="molecule type" value="Genomic_DNA"/>
</dbReference>
<organism evidence="2 3">
    <name type="scientific">Flavobacterium gillisiae</name>
    <dbReference type="NCBI Taxonomy" id="150146"/>
    <lineage>
        <taxon>Bacteria</taxon>
        <taxon>Pseudomonadati</taxon>
        <taxon>Bacteroidota</taxon>
        <taxon>Flavobacteriia</taxon>
        <taxon>Flavobacteriales</taxon>
        <taxon>Flavobacteriaceae</taxon>
        <taxon>Flavobacterium</taxon>
    </lineage>
</organism>
<evidence type="ECO:0008006" key="4">
    <source>
        <dbReference type="Google" id="ProtNLM"/>
    </source>
</evidence>
<dbReference type="STRING" id="150146.SAMN05443667_116109"/>
<gene>
    <name evidence="2" type="ORF">SAMN05443667_116109</name>
</gene>
<evidence type="ECO:0000313" key="3">
    <source>
        <dbReference type="Proteomes" id="UP000198951"/>
    </source>
</evidence>
<keyword evidence="3" id="KW-1185">Reference proteome</keyword>
<accession>A0A1H4G493</accession>
<dbReference type="Pfam" id="PF14352">
    <property type="entry name" value="DUF4402"/>
    <property type="match status" value="1"/>
</dbReference>
<dbReference type="InterPro" id="IPR025514">
    <property type="entry name" value="DUF4402"/>
</dbReference>
<keyword evidence="1" id="KW-0732">Signal</keyword>
<reference evidence="3" key="1">
    <citation type="submission" date="2016-10" db="EMBL/GenBank/DDBJ databases">
        <authorList>
            <person name="Varghese N."/>
            <person name="Submissions S."/>
        </authorList>
    </citation>
    <scope>NUCLEOTIDE SEQUENCE [LARGE SCALE GENOMIC DNA]</scope>
    <source>
        <strain evidence="3">DSM 22376</strain>
    </source>
</reference>
<feature type="signal peptide" evidence="1">
    <location>
        <begin position="1"/>
        <end position="21"/>
    </location>
</feature>
<evidence type="ECO:0000313" key="2">
    <source>
        <dbReference type="EMBL" id="SEB04405.1"/>
    </source>
</evidence>
<dbReference type="Proteomes" id="UP000198951">
    <property type="component" value="Unassembled WGS sequence"/>
</dbReference>
<dbReference type="RefSeq" id="WP_176980658.1">
    <property type="nucleotide sequence ID" value="NZ_FNRD01000016.1"/>
</dbReference>
<name>A0A1H4G493_9FLAO</name>
<feature type="chain" id="PRO_5011731119" description="DUF4402 domain-containing protein" evidence="1">
    <location>
        <begin position="22"/>
        <end position="172"/>
    </location>
</feature>
<evidence type="ECO:0000256" key="1">
    <source>
        <dbReference type="SAM" id="SignalP"/>
    </source>
</evidence>
<proteinExistence type="predicted"/>
<protein>
    <recommendedName>
        <fullName evidence="4">DUF4402 domain-containing protein</fullName>
    </recommendedName>
</protein>
<dbReference type="AlphaFoldDB" id="A0A1H4G493"/>
<sequence length="172" mass="17638">MKKTTLLKILFLAVFSNILGAQGIVKATARSTASATIVTPIKIAKNSDLNFGTFVAKGGVGNVVLGAGNTGSRKGSSNITMASESEKVAAAVFTVTGQGDAAYSITFLTNDILVYNGSESMVVDEFTTSASKVLSDGMEIVYLGATVHVSAVQAVGAYTNLGSGIEVVVNYN</sequence>